<dbReference type="GO" id="GO:0000184">
    <property type="term" value="P:nuclear-transcribed mRNA catabolic process, nonsense-mediated decay"/>
    <property type="evidence" value="ECO:0007669"/>
    <property type="project" value="InterPro"/>
</dbReference>
<evidence type="ECO:0000256" key="1">
    <source>
        <dbReference type="SAM" id="MobiDB-lite"/>
    </source>
</evidence>
<organism evidence="2 3">
    <name type="scientific">Blyttiomyces helicus</name>
    <dbReference type="NCBI Taxonomy" id="388810"/>
    <lineage>
        <taxon>Eukaryota</taxon>
        <taxon>Fungi</taxon>
        <taxon>Fungi incertae sedis</taxon>
        <taxon>Chytridiomycota</taxon>
        <taxon>Chytridiomycota incertae sedis</taxon>
        <taxon>Chytridiomycetes</taxon>
        <taxon>Chytridiomycetes incertae sedis</taxon>
        <taxon>Blyttiomyces</taxon>
    </lineage>
</organism>
<feature type="region of interest" description="Disordered" evidence="1">
    <location>
        <begin position="333"/>
        <end position="356"/>
    </location>
</feature>
<dbReference type="Proteomes" id="UP000269721">
    <property type="component" value="Unassembled WGS sequence"/>
</dbReference>
<evidence type="ECO:0000313" key="3">
    <source>
        <dbReference type="Proteomes" id="UP000269721"/>
    </source>
</evidence>
<sequence>MDSMESPEILPKMLDLLHVIASKYPEAFGSSFRDVIDLLVGWNIEPTLSRSISSLISDSFKKFWRYWSKNLDFGLELLRHLIVDMESVGEIAADSGSGTVDGVATKSTRRRLPAKLMTLMRLVIEVDARGWNVPGNEDCFVSIQAIPSSFAEFLDLVHCALRLIYLVDLKFEDRMWHGQGIEIIKFLGRALGDGFAPFQKRALDIIVLKLAWDIDDYEGTGRSSGEAGDSLAALAKDVSSWLDVLHEILDTWAPDFESDVRNYLLRPSSSPFIMKIRLYCCGKSSVMEKLLRTFRLVLPSRTADPSSDLAPRAEELLLEMREVFDELRNRQLDEDADSESSVLDYDSDRPVAAPAAEPSSFSAIALVESEWDAVLDAERERMETIWRSLGAISTESLLPLLEFDLGLTAEAAALDAPGFPIQGTYWIMETMLGRQLRASSASFFIPYLFASESQSLETLAATQTLIHSEVQLIHTVLTSKDVFPDRTLAVCKWLESVVHCERDSRIRIQISLQDTDRDVRRAFSKLVVSFRPLVSIEPLDSHKELSLDGFPIEFKLSSMSIPHLGTFRPKHFSAVVTLLGMGGHLITRDEAALAADVGLKEAAWLERLFHTCQGASLLTKSSKLVKSSKAFDLLELNEIDVSEDLLMFWALWETARYCVLTRLRTPLGAPIQTFEAIERTLNDLVRACESMGEEGVSDEDSAFLLARLRHLLDFIDILELQVYNAAEGSLRCPPAPKASIMFYYANRRSCEEWFGRIRKTVVRGARIVGYSGILIRHSMQ</sequence>
<accession>A0A4P9W6C4</accession>
<dbReference type="AlphaFoldDB" id="A0A4P9W6C4"/>
<dbReference type="OrthoDB" id="2161104at2759"/>
<evidence type="ECO:0000313" key="2">
    <source>
        <dbReference type="EMBL" id="RKO86478.1"/>
    </source>
</evidence>
<gene>
    <name evidence="2" type="ORF">BDK51DRAFT_31709</name>
</gene>
<reference evidence="3" key="1">
    <citation type="journal article" date="2018" name="Nat. Microbiol.">
        <title>Leveraging single-cell genomics to expand the fungal tree of life.</title>
        <authorList>
            <person name="Ahrendt S.R."/>
            <person name="Quandt C.A."/>
            <person name="Ciobanu D."/>
            <person name="Clum A."/>
            <person name="Salamov A."/>
            <person name="Andreopoulos B."/>
            <person name="Cheng J.F."/>
            <person name="Woyke T."/>
            <person name="Pelin A."/>
            <person name="Henrissat B."/>
            <person name="Reynolds N.K."/>
            <person name="Benny G.L."/>
            <person name="Smith M.E."/>
            <person name="James T.Y."/>
            <person name="Grigoriev I.V."/>
        </authorList>
    </citation>
    <scope>NUCLEOTIDE SEQUENCE [LARGE SCALE GENOMIC DNA]</scope>
</reference>
<dbReference type="EMBL" id="KZ998160">
    <property type="protein sequence ID" value="RKO86478.1"/>
    <property type="molecule type" value="Genomic_DNA"/>
</dbReference>
<keyword evidence="3" id="KW-1185">Reference proteome</keyword>
<dbReference type="GO" id="GO:0004674">
    <property type="term" value="F:protein serine/threonine kinase activity"/>
    <property type="evidence" value="ECO:0007669"/>
    <property type="project" value="InterPro"/>
</dbReference>
<dbReference type="Pfam" id="PF15785">
    <property type="entry name" value="SMG1"/>
    <property type="match status" value="1"/>
</dbReference>
<dbReference type="InterPro" id="IPR031559">
    <property type="entry name" value="SMG1"/>
</dbReference>
<name>A0A4P9W6C4_9FUNG</name>
<feature type="non-terminal residue" evidence="2">
    <location>
        <position position="780"/>
    </location>
</feature>
<protein>
    <submittedName>
        <fullName evidence="2">Uncharacterized protein</fullName>
    </submittedName>
</protein>
<proteinExistence type="predicted"/>